<evidence type="ECO:0000313" key="4">
    <source>
        <dbReference type="Proteomes" id="UP000673375"/>
    </source>
</evidence>
<evidence type="ECO:0000256" key="2">
    <source>
        <dbReference type="SAM" id="Phobius"/>
    </source>
</evidence>
<dbReference type="Proteomes" id="UP000673375">
    <property type="component" value="Unassembled WGS sequence"/>
</dbReference>
<feature type="transmembrane region" description="Helical" evidence="2">
    <location>
        <begin position="89"/>
        <end position="109"/>
    </location>
</feature>
<keyword evidence="2" id="KW-1133">Transmembrane helix</keyword>
<protein>
    <recommendedName>
        <fullName evidence="5">LPXTG cell wall anchor domain-containing protein</fullName>
    </recommendedName>
</protein>
<organism evidence="3 4">
    <name type="scientific">Enterococcus larvae</name>
    <dbReference type="NCBI Taxonomy" id="2794352"/>
    <lineage>
        <taxon>Bacteria</taxon>
        <taxon>Bacillati</taxon>
        <taxon>Bacillota</taxon>
        <taxon>Bacilli</taxon>
        <taxon>Lactobacillales</taxon>
        <taxon>Enterococcaceae</taxon>
        <taxon>Enterococcus</taxon>
    </lineage>
</organism>
<keyword evidence="2" id="KW-0472">Membrane</keyword>
<feature type="compositionally biased region" description="Low complexity" evidence="1">
    <location>
        <begin position="40"/>
        <end position="57"/>
    </location>
</feature>
<evidence type="ECO:0000256" key="1">
    <source>
        <dbReference type="SAM" id="MobiDB-lite"/>
    </source>
</evidence>
<sequence length="118" mass="12894">MRRSKGKWLTAAVFIILAVCPVSVVWGTTNDVHEGKIQVELTEGSSDSSTEESSTQESSEEKKESTTPSSSSTVASPKKNGRFLKANEAVSYMGSFIGALLLIFSLYFIRKQRGVNKK</sequence>
<feature type="region of interest" description="Disordered" evidence="1">
    <location>
        <begin position="40"/>
        <end position="78"/>
    </location>
</feature>
<name>A0ABS4CKX1_9ENTE</name>
<evidence type="ECO:0008006" key="5">
    <source>
        <dbReference type="Google" id="ProtNLM"/>
    </source>
</evidence>
<gene>
    <name evidence="3" type="ORF">I6N96_13295</name>
</gene>
<comment type="caution">
    <text evidence="3">The sequence shown here is derived from an EMBL/GenBank/DDBJ whole genome shotgun (WGS) entry which is preliminary data.</text>
</comment>
<evidence type="ECO:0000313" key="3">
    <source>
        <dbReference type="EMBL" id="MBP1047252.1"/>
    </source>
</evidence>
<accession>A0ABS4CKX1</accession>
<reference evidence="3 4" key="1">
    <citation type="submission" date="2020-12" db="EMBL/GenBank/DDBJ databases">
        <title>Vagococcus allomyrinae sp. nov. and Enterococcus lavae sp. nov., isolated from the larvae of Allomyrina dichotoma.</title>
        <authorList>
            <person name="Lee S.D."/>
        </authorList>
    </citation>
    <scope>NUCLEOTIDE SEQUENCE [LARGE SCALE GENOMIC DNA]</scope>
    <source>
        <strain evidence="3 4">BWM-S5</strain>
    </source>
</reference>
<keyword evidence="2" id="KW-0812">Transmembrane</keyword>
<keyword evidence="4" id="KW-1185">Reference proteome</keyword>
<proteinExistence type="predicted"/>
<dbReference type="EMBL" id="JAEDXU010000007">
    <property type="protein sequence ID" value="MBP1047252.1"/>
    <property type="molecule type" value="Genomic_DNA"/>
</dbReference>
<dbReference type="RefSeq" id="WP_209558039.1">
    <property type="nucleotide sequence ID" value="NZ_JAEDXU010000007.1"/>
</dbReference>